<evidence type="ECO:0000259" key="3">
    <source>
        <dbReference type="Pfam" id="PF20155"/>
    </source>
</evidence>
<dbReference type="OrthoDB" id="4391734at2"/>
<dbReference type="NCBIfam" id="TIGR02675">
    <property type="entry name" value="tape_meas_nterm"/>
    <property type="match status" value="1"/>
</dbReference>
<keyword evidence="5" id="KW-1185">Reference proteome</keyword>
<dbReference type="HOGENOM" id="CLU_247243_0_0_11"/>
<dbReference type="PATRIC" id="fig|1121353.3.peg.1458"/>
<evidence type="ECO:0000313" key="5">
    <source>
        <dbReference type="Proteomes" id="UP000011760"/>
    </source>
</evidence>
<evidence type="ECO:0000256" key="2">
    <source>
        <dbReference type="SAM" id="MobiDB-lite"/>
    </source>
</evidence>
<feature type="coiled-coil region" evidence="1">
    <location>
        <begin position="1300"/>
        <end position="1374"/>
    </location>
</feature>
<dbReference type="Proteomes" id="UP000011760">
    <property type="component" value="Chromosome"/>
</dbReference>
<dbReference type="Pfam" id="PF20155">
    <property type="entry name" value="TMP_3"/>
    <property type="match status" value="1"/>
</dbReference>
<name>M1UZ02_9CORY</name>
<sequence>MASELGVGYISILPEVSKISPTVAAALNGLDPVADKSGQSMGGKLSAALGTTLKASVAGAGLAAGGVIATALSKGMGRLTGIENAQASLRGLGHDAESVQSIMDNALAAVSGTAFGLDAAAGVAASTVAAGIKPGEDLERTLKLVGDAATIAGVDMADMGRIVNQVATSDMMQMDDANQLMDAGIPILQMVGDEMGVTAAEARKLASDGKVSFETFQTALEKGVGGAALEAGNTFDGALSNMGAALGRVGATALEPFFNLSKDGFGAATTALDGLNAKLKPLAASTSEWLQDTAVPGLVAFGENAQEAWASFSGSERVQSLMAQTGVVVRDLVDTGSELAPVMMQAGSAVSQAAAALGVGSWQLALVGLEGIGAAAQLATPPLEMLTGLMEEHPGIVTAAVAAYVGFKTIPEVLEKISAVSLPMSKTVSEWGATVGDLKEYYKSTGREISTFEAVMQSAGMSSNATLAEMGTKLNNASVEGGKLNRANSVLSAGFTGLKGAASGAMGLLGGPWGVALAAAGFAITSVVQANQKAKVAQEEMAAAARDSAGAQGELRVAVAGTTGMLNEQAIATAAEVAGNALADFVSQGEAVSGMIYKVQTDASALERMFDSENYREDVEATRALRESYKTLGDAMKDLGLPMSDLNRIVAEGGPEYQSLISSLRGMGDSGAVAAGELEGARSKIEQIVEDARRLDPAVAETAAAIDILADSASGADDKLGALQSALQAMGLAPKDADLAMRDAAEAVDEIVQSATEAEVPLENMGAGLMAAAEAGDWSHQGWRDLSETLQGMAGDLQNVAVNGGDVQGTVEQQSVALDALAAQYGLTRGEVDQLAQSMGYVPSEINTLLALEGATEAEQQLGDVWAALQAIPPGQAVEMTAMTEEAVAKLEAYGFKIDDIPDSDNVLVSATTEAAMTDLQNVINQIANVKDKTVTIRTNRVEYFQSINPNLSASQAAQIQGPYVGGATGGRFNPKDGFAYLPGHADGARHGGYQLPATGPGTDRTDGFLAVDSQGMPIARLDTDEWVINGKSSEKYNRALSLINRDDPSVRHLAAFADGGRVGGESDELLGGRSAEDILAFARGENVDGWVASRSLEGADYVWGGINWGDCSGAIAALARFAVGLAPFAARFATMNQKESLASLGFSPGLGGPDDFNIGWFNGGAWGGHTSGTIGGVNVEMGGSRGNGQIGGGAAPASHSQYTNHAHLPLGSSLGDVWNADDPGESWEASYNTPGSNIYSSSGKSSSSSKTPTSWSELAGNAAQTMVAGQVSNALGVFGISDSPGFLDAYGQWVDATTVEAKNRINKVDEEKLADLEKNLQDAQDDLRIKHLKVGELSPDASESSRESANLAVSKAERKIDELNAEIEETRKGKLYEINQDGTLGAEVKETIVGPDNTQKYDPNLQGLGNAINDAVLAVVGDRPAPSALPPAVADMLAMIPAFRNGGWVSAPGGPQDDLGLARLSDSEFVVNADAASRNRSLLEHINAGGGLSGAVAGGDTFNISGADPGEVIRRMKVEMMTKTMQMMGG</sequence>
<proteinExistence type="predicted"/>
<feature type="domain" description="Tape measure protein N-terminal" evidence="3">
    <location>
        <begin position="82"/>
        <end position="248"/>
    </location>
</feature>
<protein>
    <recommendedName>
        <fullName evidence="3">Tape measure protein N-terminal domain-containing protein</fullName>
    </recommendedName>
</protein>
<reference evidence="4 5" key="1">
    <citation type="submission" date="2013-02" db="EMBL/GenBank/DDBJ databases">
        <title>The complete genome sequence of Corynebacterium callunae DSM 20147.</title>
        <authorList>
            <person name="Ruckert C."/>
            <person name="Albersmeier A."/>
            <person name="Kalinowski J."/>
        </authorList>
    </citation>
    <scope>NUCLEOTIDE SEQUENCE [LARGE SCALE GENOMIC DNA]</scope>
    <source>
        <strain evidence="4 5">DSM 20147</strain>
    </source>
</reference>
<organism evidence="4 5">
    <name type="scientific">Corynebacterium callunae DSM 20147</name>
    <dbReference type="NCBI Taxonomy" id="1121353"/>
    <lineage>
        <taxon>Bacteria</taxon>
        <taxon>Bacillati</taxon>
        <taxon>Actinomycetota</taxon>
        <taxon>Actinomycetes</taxon>
        <taxon>Mycobacteriales</taxon>
        <taxon>Corynebacteriaceae</taxon>
        <taxon>Corynebacterium</taxon>
    </lineage>
</organism>
<dbReference type="eggNOG" id="COG5283">
    <property type="taxonomic scope" value="Bacteria"/>
</dbReference>
<feature type="region of interest" description="Disordered" evidence="2">
    <location>
        <begin position="1229"/>
        <end position="1256"/>
    </location>
</feature>
<dbReference type="STRING" id="1121353.H924_07155"/>
<accession>M1UZ02</accession>
<feature type="compositionally biased region" description="Polar residues" evidence="2">
    <location>
        <begin position="1230"/>
        <end position="1240"/>
    </location>
</feature>
<dbReference type="KEGG" id="ccn:H924_07155"/>
<dbReference type="eggNOG" id="COG0791">
    <property type="taxonomic scope" value="Bacteria"/>
</dbReference>
<dbReference type="InterPro" id="IPR013491">
    <property type="entry name" value="Tape_meas_N"/>
</dbReference>
<gene>
    <name evidence="4" type="ORF">H924_07155</name>
</gene>
<evidence type="ECO:0000256" key="1">
    <source>
        <dbReference type="SAM" id="Coils"/>
    </source>
</evidence>
<feature type="compositionally biased region" description="Low complexity" evidence="2">
    <location>
        <begin position="1241"/>
        <end position="1256"/>
    </location>
</feature>
<dbReference type="EMBL" id="CP004354">
    <property type="protein sequence ID" value="AGG66873.1"/>
    <property type="molecule type" value="Genomic_DNA"/>
</dbReference>
<keyword evidence="1" id="KW-0175">Coiled coil</keyword>
<dbReference type="RefSeq" id="WP_015651304.1">
    <property type="nucleotide sequence ID" value="NC_020506.1"/>
</dbReference>
<evidence type="ECO:0000313" key="4">
    <source>
        <dbReference type="EMBL" id="AGG66873.1"/>
    </source>
</evidence>
<dbReference type="eggNOG" id="COG3941">
    <property type="taxonomic scope" value="Bacteria"/>
</dbReference>